<evidence type="ECO:0000256" key="5">
    <source>
        <dbReference type="ARBA" id="ARBA00022927"/>
    </source>
</evidence>
<dbReference type="InterPro" id="IPR036871">
    <property type="entry name" value="PX_dom_sf"/>
</dbReference>
<evidence type="ECO:0000256" key="9">
    <source>
        <dbReference type="SAM" id="MobiDB-lite"/>
    </source>
</evidence>
<evidence type="ECO:0000256" key="1">
    <source>
        <dbReference type="ARBA" id="ARBA00004481"/>
    </source>
</evidence>
<reference evidence="11" key="1">
    <citation type="submission" date="2021-06" db="EMBL/GenBank/DDBJ databases">
        <authorList>
            <person name="Kallberg Y."/>
            <person name="Tangrot J."/>
            <person name="Rosling A."/>
        </authorList>
    </citation>
    <scope>NUCLEOTIDE SEQUENCE</scope>
    <source>
        <strain evidence="11">AZ414A</strain>
    </source>
</reference>
<name>A0A9N9DJ54_9GLOM</name>
<accession>A0A9N9DJ54</accession>
<keyword evidence="6" id="KW-0072">Autophagy</keyword>
<dbReference type="GO" id="GO:0010008">
    <property type="term" value="C:endosome membrane"/>
    <property type="evidence" value="ECO:0007669"/>
    <property type="project" value="UniProtKB-SubCell"/>
</dbReference>
<dbReference type="SUPFAM" id="SSF64268">
    <property type="entry name" value="PX domain"/>
    <property type="match status" value="1"/>
</dbReference>
<dbReference type="GO" id="GO:0006914">
    <property type="term" value="P:autophagy"/>
    <property type="evidence" value="ECO:0007669"/>
    <property type="project" value="UniProtKB-KW"/>
</dbReference>
<dbReference type="Proteomes" id="UP000789706">
    <property type="component" value="Unassembled WGS sequence"/>
</dbReference>
<dbReference type="PROSITE" id="PS50195">
    <property type="entry name" value="PX"/>
    <property type="match status" value="1"/>
</dbReference>
<keyword evidence="5" id="KW-0653">Protein transport</keyword>
<gene>
    <name evidence="11" type="ORF">DEBURN_LOCUS11038</name>
</gene>
<proteinExistence type="inferred from homology"/>
<dbReference type="InterPro" id="IPR001683">
    <property type="entry name" value="PX_dom"/>
</dbReference>
<evidence type="ECO:0000259" key="10">
    <source>
        <dbReference type="PROSITE" id="PS50195"/>
    </source>
</evidence>
<feature type="compositionally biased region" description="Low complexity" evidence="9">
    <location>
        <begin position="174"/>
        <end position="193"/>
    </location>
</feature>
<dbReference type="GO" id="GO:0005829">
    <property type="term" value="C:cytosol"/>
    <property type="evidence" value="ECO:0007669"/>
    <property type="project" value="GOC"/>
</dbReference>
<evidence type="ECO:0000256" key="7">
    <source>
        <dbReference type="ARBA" id="ARBA00023121"/>
    </source>
</evidence>
<keyword evidence="3" id="KW-0813">Transport</keyword>
<dbReference type="Gene3D" id="1.20.1270.60">
    <property type="entry name" value="Arfaptin homology (AH) domain/BAR domain"/>
    <property type="match status" value="1"/>
</dbReference>
<keyword evidence="12" id="KW-1185">Reference proteome</keyword>
<comment type="subcellular location">
    <subcellularLocation>
        <location evidence="1">Endosome membrane</location>
        <topology evidence="1">Peripheral membrane protein</topology>
    </subcellularLocation>
</comment>
<keyword evidence="7" id="KW-0446">Lipid-binding</keyword>
<dbReference type="SUPFAM" id="SSF103657">
    <property type="entry name" value="BAR/IMD domain-like"/>
    <property type="match status" value="1"/>
</dbReference>
<feature type="domain" description="PX" evidence="10">
    <location>
        <begin position="82"/>
        <end position="229"/>
    </location>
</feature>
<dbReference type="EMBL" id="CAJVPK010004555">
    <property type="protein sequence ID" value="CAG8637647.1"/>
    <property type="molecule type" value="Genomic_DNA"/>
</dbReference>
<dbReference type="InterPro" id="IPR027267">
    <property type="entry name" value="AH/BAR_dom_sf"/>
</dbReference>
<dbReference type="CDD" id="cd06867">
    <property type="entry name" value="PX_SNX41_42"/>
    <property type="match status" value="1"/>
</dbReference>
<evidence type="ECO:0000256" key="4">
    <source>
        <dbReference type="ARBA" id="ARBA00022753"/>
    </source>
</evidence>
<protein>
    <submittedName>
        <fullName evidence="11">1860_t:CDS:1</fullName>
    </submittedName>
</protein>
<dbReference type="InterPro" id="IPR044106">
    <property type="entry name" value="PX_Snx41/Atg20"/>
</dbReference>
<dbReference type="SMART" id="SM00312">
    <property type="entry name" value="PX"/>
    <property type="match status" value="1"/>
</dbReference>
<dbReference type="GO" id="GO:0035091">
    <property type="term" value="F:phosphatidylinositol binding"/>
    <property type="evidence" value="ECO:0007669"/>
    <property type="project" value="InterPro"/>
</dbReference>
<comment type="similarity">
    <text evidence="2">Belongs to the sorting nexin family.</text>
</comment>
<feature type="region of interest" description="Disordered" evidence="9">
    <location>
        <begin position="174"/>
        <end position="208"/>
    </location>
</feature>
<evidence type="ECO:0000256" key="3">
    <source>
        <dbReference type="ARBA" id="ARBA00022448"/>
    </source>
</evidence>
<feature type="non-terminal residue" evidence="11">
    <location>
        <position position="375"/>
    </location>
</feature>
<dbReference type="PANTHER" id="PTHR46979">
    <property type="entry name" value="SORTING NEXIN-41"/>
    <property type="match status" value="1"/>
</dbReference>
<evidence type="ECO:0000313" key="11">
    <source>
        <dbReference type="EMBL" id="CAG8637647.1"/>
    </source>
</evidence>
<keyword evidence="8" id="KW-0472">Membrane</keyword>
<dbReference type="OrthoDB" id="289314at2759"/>
<dbReference type="GO" id="GO:0015031">
    <property type="term" value="P:protein transport"/>
    <property type="evidence" value="ECO:0007669"/>
    <property type="project" value="UniProtKB-KW"/>
</dbReference>
<evidence type="ECO:0000256" key="6">
    <source>
        <dbReference type="ARBA" id="ARBA00023006"/>
    </source>
</evidence>
<sequence>MSDIDNFDPFAETTNMLSSSFLSEVSEEGENEYEIEYENSEEEIDAFSRSLNAINFDNTYDTYQQLKTHFCCQIDREIHLENSLIQINHAQKTNDNNGSTFITYTINVGEQEVKRRYSEFESLRKSLIRLYPTLIVPPIPEKHSIADYATMQSKAKEDVGTIERRKRMLQRFLNRSPANLSSSQSSTTTNSTNHIPKPSASQPLKNPDPQFVEAEAYTNKFYSHISQNMEKTNKRIWKRLNDFSNDYSELGALYNGFSLSETDDLDLSNAIERVGQAVDSTYMSTGELTTALESEFTEPLTEYSQYAQIIKQVLKYRHLKHLQMEHSAETLEKQKLSLESLERSEQEARRLEDALSHNTQKRSHTQSPRGGYNGD</sequence>
<dbReference type="AlphaFoldDB" id="A0A9N9DJ54"/>
<evidence type="ECO:0000313" key="12">
    <source>
        <dbReference type="Proteomes" id="UP000789706"/>
    </source>
</evidence>
<evidence type="ECO:0000256" key="8">
    <source>
        <dbReference type="ARBA" id="ARBA00023136"/>
    </source>
</evidence>
<comment type="caution">
    <text evidence="11">The sequence shown here is derived from an EMBL/GenBank/DDBJ whole genome shotgun (WGS) entry which is preliminary data.</text>
</comment>
<organism evidence="11 12">
    <name type="scientific">Diversispora eburnea</name>
    <dbReference type="NCBI Taxonomy" id="1213867"/>
    <lineage>
        <taxon>Eukaryota</taxon>
        <taxon>Fungi</taxon>
        <taxon>Fungi incertae sedis</taxon>
        <taxon>Mucoromycota</taxon>
        <taxon>Glomeromycotina</taxon>
        <taxon>Glomeromycetes</taxon>
        <taxon>Diversisporales</taxon>
        <taxon>Diversisporaceae</taxon>
        <taxon>Diversispora</taxon>
    </lineage>
</organism>
<evidence type="ECO:0000256" key="2">
    <source>
        <dbReference type="ARBA" id="ARBA00010883"/>
    </source>
</evidence>
<dbReference type="InterPro" id="IPR051079">
    <property type="entry name" value="Sorting_Nexin_Autophagy"/>
</dbReference>
<keyword evidence="4" id="KW-0967">Endosome</keyword>
<dbReference type="GO" id="GO:0042147">
    <property type="term" value="P:retrograde transport, endosome to Golgi"/>
    <property type="evidence" value="ECO:0007669"/>
    <property type="project" value="InterPro"/>
</dbReference>
<feature type="compositionally biased region" description="Basic and acidic residues" evidence="9">
    <location>
        <begin position="341"/>
        <end position="355"/>
    </location>
</feature>
<feature type="region of interest" description="Disordered" evidence="9">
    <location>
        <begin position="341"/>
        <end position="375"/>
    </location>
</feature>
<dbReference type="Gene3D" id="3.30.1520.10">
    <property type="entry name" value="Phox-like domain"/>
    <property type="match status" value="1"/>
</dbReference>
<dbReference type="PANTHER" id="PTHR46979:SF2">
    <property type="entry name" value="SORTING NEXIN-41"/>
    <property type="match status" value="1"/>
</dbReference>
<dbReference type="Pfam" id="PF00787">
    <property type="entry name" value="PX"/>
    <property type="match status" value="1"/>
</dbReference>